<sequence length="684" mass="77173">MVATADDLNCSDSLQHGQVFVIHDEELVDNSINVILNHIRDTFNVSSVVCLGIHSTNIGESQSVLTPSEYCIRLFRKFNLHNNEREILLGAEDQLVATQLCLAELNKKITGEFDVEISKVLEFHKRLQMVKLKFDDDTGSATEDDTNLDGTLTEERTCSGSDVDFHSFMNQYSNFMKFNNNLDLMDVLNRLRKEIGTNEELQKFVQCDNFLLLDTPRDRLEGAIISLLANDKKVHWVRLEESLVTVDSKDPIQREQIQLEITNITNVLNTAPASVFPTSTKGSVTEHYIEKLILGYVHLLVNTRSEIGLARVINVPNRGIDQKAFTDIKHMAQTKQLSMYQTVTSFVLKLRLGVQKDKSGLSSNLSQHVKGLSEFTDMMHKLQTIMEEDLNTGSAVKRILTMIKRTIVSCQDNTIRHSSVELVRDRLQDYANWVINIMQSVISDSPNRVICVCGRKSCWSPVIEGACACILDHAATQPPVSSILDTLTDIVSSQKTPLKFPSIMTQFRSPIEGSPQAPENKSLVQRIKENFKTKQKGSRIHCESSLDWVKPLHNAEITEDNEYQFTMDSYVPCKTIVHPGTNFTKHLEAMMDQENIGCMIPEKVVSTASNSCSLGSNNRVNYDKTKPTTTSKRPLNDMVKDHNPKRMKMDSSSGSQLNKKTKTIRKKLIPLGKGQKTLNSFFRI</sequence>
<comment type="caution">
    <text evidence="13">The sequence shown here is derived from an EMBL/GenBank/DDBJ whole genome shotgun (WGS) entry which is preliminary data.</text>
</comment>
<protein>
    <recommendedName>
        <fullName evidence="4">PCNA-interacting partner</fullName>
    </recommendedName>
    <alternativeName>
        <fullName evidence="10">PARP-1 binding protein</fullName>
    </alternativeName>
    <alternativeName>
        <fullName evidence="11">PARP1-binding protein</fullName>
    </alternativeName>
</protein>
<dbReference type="AlphaFoldDB" id="A0AAD9KCY8"/>
<dbReference type="EMBL" id="JAODUP010000013">
    <property type="protein sequence ID" value="KAK2168906.1"/>
    <property type="molecule type" value="Genomic_DNA"/>
</dbReference>
<evidence type="ECO:0000256" key="11">
    <source>
        <dbReference type="ARBA" id="ARBA00032731"/>
    </source>
</evidence>
<evidence type="ECO:0000256" key="7">
    <source>
        <dbReference type="ARBA" id="ARBA00023125"/>
    </source>
</evidence>
<evidence type="ECO:0000256" key="8">
    <source>
        <dbReference type="ARBA" id="ARBA00023204"/>
    </source>
</evidence>
<dbReference type="Proteomes" id="UP001208570">
    <property type="component" value="Unassembled WGS sequence"/>
</dbReference>
<evidence type="ECO:0000256" key="9">
    <source>
        <dbReference type="ARBA" id="ARBA00023242"/>
    </source>
</evidence>
<keyword evidence="6" id="KW-0227">DNA damage</keyword>
<dbReference type="PANTHER" id="PTHR32121:SF0">
    <property type="entry name" value="PCNA-INTERACTING PARTNER"/>
    <property type="match status" value="1"/>
</dbReference>
<dbReference type="Gene3D" id="1.10.486.10">
    <property type="entry name" value="PCRA, domain 4"/>
    <property type="match status" value="1"/>
</dbReference>
<evidence type="ECO:0000256" key="2">
    <source>
        <dbReference type="ARBA" id="ARBA00004496"/>
    </source>
</evidence>
<evidence type="ECO:0000256" key="3">
    <source>
        <dbReference type="ARBA" id="ARBA00009135"/>
    </source>
</evidence>
<organism evidence="13 14">
    <name type="scientific">Paralvinella palmiformis</name>
    <dbReference type="NCBI Taxonomy" id="53620"/>
    <lineage>
        <taxon>Eukaryota</taxon>
        <taxon>Metazoa</taxon>
        <taxon>Spiralia</taxon>
        <taxon>Lophotrochozoa</taxon>
        <taxon>Annelida</taxon>
        <taxon>Polychaeta</taxon>
        <taxon>Sedentaria</taxon>
        <taxon>Canalipalpata</taxon>
        <taxon>Terebellida</taxon>
        <taxon>Terebelliformia</taxon>
        <taxon>Alvinellidae</taxon>
        <taxon>Paralvinella</taxon>
    </lineage>
</organism>
<accession>A0AAD9KCY8</accession>
<keyword evidence="7" id="KW-0238">DNA-binding</keyword>
<evidence type="ECO:0000256" key="12">
    <source>
        <dbReference type="SAM" id="MobiDB-lite"/>
    </source>
</evidence>
<keyword evidence="14" id="KW-1185">Reference proteome</keyword>
<evidence type="ECO:0000256" key="1">
    <source>
        <dbReference type="ARBA" id="ARBA00004123"/>
    </source>
</evidence>
<dbReference type="GO" id="GO:0005737">
    <property type="term" value="C:cytoplasm"/>
    <property type="evidence" value="ECO:0007669"/>
    <property type="project" value="UniProtKB-SubCell"/>
</dbReference>
<feature type="region of interest" description="Disordered" evidence="12">
    <location>
        <begin position="618"/>
        <end position="660"/>
    </location>
</feature>
<proteinExistence type="inferred from homology"/>
<dbReference type="PANTHER" id="PTHR32121">
    <property type="entry name" value="PCNA-INTERACTING PARTNER"/>
    <property type="match status" value="1"/>
</dbReference>
<reference evidence="13" key="1">
    <citation type="journal article" date="2023" name="Mol. Biol. Evol.">
        <title>Third-Generation Sequencing Reveals the Adaptive Role of the Epigenome in Three Deep-Sea Polychaetes.</title>
        <authorList>
            <person name="Perez M."/>
            <person name="Aroh O."/>
            <person name="Sun Y."/>
            <person name="Lan Y."/>
            <person name="Juniper S.K."/>
            <person name="Young C.R."/>
            <person name="Angers B."/>
            <person name="Qian P.Y."/>
        </authorList>
    </citation>
    <scope>NUCLEOTIDE SEQUENCE</scope>
    <source>
        <strain evidence="13">P08H-3</strain>
    </source>
</reference>
<keyword evidence="5" id="KW-0963">Cytoplasm</keyword>
<evidence type="ECO:0000256" key="5">
    <source>
        <dbReference type="ARBA" id="ARBA00022490"/>
    </source>
</evidence>
<dbReference type="GO" id="GO:0003677">
    <property type="term" value="F:DNA binding"/>
    <property type="evidence" value="ECO:0007669"/>
    <property type="project" value="UniProtKB-KW"/>
</dbReference>
<name>A0AAD9KCY8_9ANNE</name>
<dbReference type="InterPro" id="IPR038932">
    <property type="entry name" value="PARPBP"/>
</dbReference>
<dbReference type="GO" id="GO:0000785">
    <property type="term" value="C:chromatin"/>
    <property type="evidence" value="ECO:0007669"/>
    <property type="project" value="TreeGrafter"/>
</dbReference>
<comment type="subcellular location">
    <subcellularLocation>
        <location evidence="2">Cytoplasm</location>
    </subcellularLocation>
    <subcellularLocation>
        <location evidence="1">Nucleus</location>
    </subcellularLocation>
</comment>
<gene>
    <name evidence="13" type="ORF">LSH36_13g07020</name>
</gene>
<dbReference type="GO" id="GO:0006281">
    <property type="term" value="P:DNA repair"/>
    <property type="evidence" value="ECO:0007669"/>
    <property type="project" value="UniProtKB-KW"/>
</dbReference>
<comment type="similarity">
    <text evidence="3">Belongs to the PARI family.</text>
</comment>
<evidence type="ECO:0000256" key="4">
    <source>
        <dbReference type="ARBA" id="ARBA00014320"/>
    </source>
</evidence>
<dbReference type="GO" id="GO:0005634">
    <property type="term" value="C:nucleus"/>
    <property type="evidence" value="ECO:0007669"/>
    <property type="project" value="UniProtKB-SubCell"/>
</dbReference>
<evidence type="ECO:0000313" key="14">
    <source>
        <dbReference type="Proteomes" id="UP001208570"/>
    </source>
</evidence>
<keyword evidence="9" id="KW-0539">Nucleus</keyword>
<evidence type="ECO:0000256" key="6">
    <source>
        <dbReference type="ARBA" id="ARBA00022763"/>
    </source>
</evidence>
<evidence type="ECO:0000313" key="13">
    <source>
        <dbReference type="EMBL" id="KAK2168906.1"/>
    </source>
</evidence>
<dbReference type="GO" id="GO:2000042">
    <property type="term" value="P:negative regulation of double-strand break repair via homologous recombination"/>
    <property type="evidence" value="ECO:0007669"/>
    <property type="project" value="InterPro"/>
</dbReference>
<feature type="compositionally biased region" description="Basic and acidic residues" evidence="12">
    <location>
        <begin position="634"/>
        <end position="649"/>
    </location>
</feature>
<keyword evidence="8" id="KW-0234">DNA repair</keyword>
<evidence type="ECO:0000256" key="10">
    <source>
        <dbReference type="ARBA" id="ARBA00031632"/>
    </source>
</evidence>